<accession>A0A6J5MTF1</accession>
<dbReference type="EMBL" id="LR796536">
    <property type="protein sequence ID" value="CAB4150048.1"/>
    <property type="molecule type" value="Genomic_DNA"/>
</dbReference>
<name>A0A6J5MTF1_9CAUD</name>
<evidence type="ECO:0000313" key="1">
    <source>
        <dbReference type="EMBL" id="CAB4150048.1"/>
    </source>
</evidence>
<gene>
    <name evidence="1" type="ORF">UFOVP560_24</name>
</gene>
<organism evidence="1">
    <name type="scientific">uncultured Caudovirales phage</name>
    <dbReference type="NCBI Taxonomy" id="2100421"/>
    <lineage>
        <taxon>Viruses</taxon>
        <taxon>Duplodnaviria</taxon>
        <taxon>Heunggongvirae</taxon>
        <taxon>Uroviricota</taxon>
        <taxon>Caudoviricetes</taxon>
        <taxon>Peduoviridae</taxon>
        <taxon>Maltschvirus</taxon>
        <taxon>Maltschvirus maltsch</taxon>
    </lineage>
</organism>
<protein>
    <recommendedName>
        <fullName evidence="2">Bacteriophage lambda, Stf, side tail fibre-repeat-2</fullName>
    </recommendedName>
</protein>
<proteinExistence type="predicted"/>
<sequence>MSNPTSNFNWQMPTNTDLVSQLPADFEVFGQAVDTSLADLKGGTTGQILAKNSNTDMDFVWTTAAPGDITAVTAGTGISGGGTSGDVTITNAMATTITTKGDLIVGTGTSTFVRQGIGTNGQVLTADSAEADGLKWATPASGGMTQIATGNLTGAAVTISSIPATYNSLRLTLNQWSLNTNGKIGIITNNDTSSSYTYAIFQGGNTSGVSGSSGQTRWELVKNLSSAGQDNQSAIIDFPLYNNADNLTATALTGYRNVTAGTFDVDQSNMYRHSVSPVLNRIDILATISGSYTFDNGTYTLWGIK</sequence>
<reference evidence="1" key="1">
    <citation type="submission" date="2020-04" db="EMBL/GenBank/DDBJ databases">
        <authorList>
            <person name="Chiriac C."/>
            <person name="Salcher M."/>
            <person name="Ghai R."/>
            <person name="Kavagutti S V."/>
        </authorList>
    </citation>
    <scope>NUCLEOTIDE SEQUENCE</scope>
</reference>
<evidence type="ECO:0008006" key="2">
    <source>
        <dbReference type="Google" id="ProtNLM"/>
    </source>
</evidence>